<dbReference type="InterPro" id="IPR004358">
    <property type="entry name" value="Sig_transdc_His_kin-like_C"/>
</dbReference>
<dbReference type="InterPro" id="IPR008207">
    <property type="entry name" value="Sig_transdc_His_kin_Hpt_dom"/>
</dbReference>
<dbReference type="GeneID" id="97610723"/>
<dbReference type="CDD" id="cd00088">
    <property type="entry name" value="HPT"/>
    <property type="match status" value="1"/>
</dbReference>
<organism evidence="12 13">
    <name type="scientific">Methanospirillum stamsii</name>
    <dbReference type="NCBI Taxonomy" id="1277351"/>
    <lineage>
        <taxon>Archaea</taxon>
        <taxon>Methanobacteriati</taxon>
        <taxon>Methanobacteriota</taxon>
        <taxon>Stenosarchaea group</taxon>
        <taxon>Methanomicrobia</taxon>
        <taxon>Methanomicrobiales</taxon>
        <taxon>Methanospirillaceae</taxon>
        <taxon>Methanospirillum</taxon>
    </lineage>
</organism>
<feature type="modified residue" description="Phosphohistidine" evidence="6">
    <location>
        <position position="54"/>
    </location>
</feature>
<evidence type="ECO:0000256" key="7">
    <source>
        <dbReference type="PROSITE-ProRule" id="PRU00169"/>
    </source>
</evidence>
<sequence>MALQDDEFLARLLQTFSEEATDHIQTIVSGILVLEQNPEKNQSEEIEPVYRACHSLKGAARAVGLREIETLCQNLETLFSVVRKKELILQNEDFDLIHQVIGVLEQMLGGNRSVSSVTLIKQIKEKVAASGGPVVQFRSVPVSQEPEVLEKPPSLPSEKDIAKPIEESDSVSFQGITKVPASSIRISEERLKNLYSTADDLLSYRLSSGSRLSDLKMLSQRLQAWRWSLNRIEGDIALIRRMDLQNPESVNRVLAFIDNTRDMISGCETELSAGIRTMNQDQNEMDTVITGLIESIREVVLIPVSSLTDTYPRMIRDIAKEQNKEINFSVSGDEVEIDRRVLDIIRDPLLHLIRNAIDHGIESPEKRTAQGKNLKGKLSVQIEHHRANQIRIRISDDGQGIDPEKISASAVSKGFLSKDELSELDDKEKTRLIFKSGLSTAQIVTEMSGRGLGLAIVQEKINQVGGSVHVTSNVQQGTVFTLKIPVSLATFRGVMVYTENRPFFIPLKQIIRVLNPESSDLSTIEGRMFISYEEEMIPVGFLGSILGISNGTSDDNEGHSLVIVKCFNGKIGVFVQRIAGAEEIVIRSLGPQLKEVRFISGVAILNSTMVVPVLHMEDVANAMQGQMQSDYQARETTLSLPGKRKILVAEDSITSRMLIKNILEGSGYDVETAVDGLDAFTKLKASSFDLVVSDVDMPRMNGFILTEKIRGEKNLSDLPIILVTSLDSREDREHGIQVGANAYIIKSTFDQGNLLEVIKRLIVTGR</sequence>
<dbReference type="EC" id="2.7.13.3" evidence="2"/>
<dbReference type="OrthoDB" id="293137at2157"/>
<feature type="domain" description="HPt" evidence="11">
    <location>
        <begin position="5"/>
        <end position="111"/>
    </location>
</feature>
<keyword evidence="3 7" id="KW-0597">Phosphoprotein</keyword>
<dbReference type="SMART" id="SM00260">
    <property type="entry name" value="CheW"/>
    <property type="match status" value="1"/>
</dbReference>
<feature type="domain" description="Histidine kinase" evidence="8">
    <location>
        <begin position="239"/>
        <end position="488"/>
    </location>
</feature>
<dbReference type="Pfam" id="PF01584">
    <property type="entry name" value="CheW"/>
    <property type="match status" value="1"/>
</dbReference>
<dbReference type="Pfam" id="PF02518">
    <property type="entry name" value="HATPase_c"/>
    <property type="match status" value="1"/>
</dbReference>
<dbReference type="InterPro" id="IPR011006">
    <property type="entry name" value="CheY-like_superfamily"/>
</dbReference>
<protein>
    <recommendedName>
        <fullName evidence="2">histidine kinase</fullName>
        <ecNumber evidence="2">2.7.13.3</ecNumber>
    </recommendedName>
</protein>
<dbReference type="PROSITE" id="PS50109">
    <property type="entry name" value="HIS_KIN"/>
    <property type="match status" value="1"/>
</dbReference>
<dbReference type="Gene3D" id="1.20.120.160">
    <property type="entry name" value="HPT domain"/>
    <property type="match status" value="1"/>
</dbReference>
<feature type="domain" description="CheW-like" evidence="10">
    <location>
        <begin position="490"/>
        <end position="625"/>
    </location>
</feature>
<feature type="domain" description="Response regulatory" evidence="9">
    <location>
        <begin position="645"/>
        <end position="761"/>
    </location>
</feature>
<evidence type="ECO:0000313" key="12">
    <source>
        <dbReference type="EMBL" id="PWR71806.1"/>
    </source>
</evidence>
<dbReference type="SUPFAM" id="SSF55874">
    <property type="entry name" value="ATPase domain of HSP90 chaperone/DNA topoisomerase II/histidine kinase"/>
    <property type="match status" value="1"/>
</dbReference>
<dbReference type="PROSITE" id="PS50894">
    <property type="entry name" value="HPT"/>
    <property type="match status" value="1"/>
</dbReference>
<dbReference type="Pfam" id="PF01627">
    <property type="entry name" value="Hpt"/>
    <property type="match status" value="1"/>
</dbReference>
<evidence type="ECO:0000259" key="8">
    <source>
        <dbReference type="PROSITE" id="PS50109"/>
    </source>
</evidence>
<dbReference type="InterPro" id="IPR036890">
    <property type="entry name" value="HATPase_C_sf"/>
</dbReference>
<evidence type="ECO:0000259" key="9">
    <source>
        <dbReference type="PROSITE" id="PS50110"/>
    </source>
</evidence>
<keyword evidence="13" id="KW-1185">Reference proteome</keyword>
<evidence type="ECO:0000256" key="6">
    <source>
        <dbReference type="PROSITE-ProRule" id="PRU00110"/>
    </source>
</evidence>
<dbReference type="SUPFAM" id="SSF47226">
    <property type="entry name" value="Histidine-containing phosphotransfer domain, HPT domain"/>
    <property type="match status" value="1"/>
</dbReference>
<gene>
    <name evidence="12" type="ORF">DLD82_13075</name>
</gene>
<dbReference type="InterPro" id="IPR036061">
    <property type="entry name" value="CheW-like_dom_sf"/>
</dbReference>
<dbReference type="PRINTS" id="PR00344">
    <property type="entry name" value="BCTRLSENSOR"/>
</dbReference>
<feature type="modified residue" description="4-aspartylphosphate" evidence="7">
    <location>
        <position position="694"/>
    </location>
</feature>
<dbReference type="RefSeq" id="WP_109941576.1">
    <property type="nucleotide sequence ID" value="NZ_CP176366.1"/>
</dbReference>
<dbReference type="InterPro" id="IPR001789">
    <property type="entry name" value="Sig_transdc_resp-reg_receiver"/>
</dbReference>
<dbReference type="SUPFAM" id="SSF50341">
    <property type="entry name" value="CheW-like"/>
    <property type="match status" value="1"/>
</dbReference>
<dbReference type="InterPro" id="IPR036641">
    <property type="entry name" value="HPT_dom_sf"/>
</dbReference>
<dbReference type="PANTHER" id="PTHR43395">
    <property type="entry name" value="SENSOR HISTIDINE KINASE CHEA"/>
    <property type="match status" value="1"/>
</dbReference>
<dbReference type="SMART" id="SM00448">
    <property type="entry name" value="REC"/>
    <property type="match status" value="1"/>
</dbReference>
<dbReference type="Proteomes" id="UP000245934">
    <property type="component" value="Unassembled WGS sequence"/>
</dbReference>
<comment type="caution">
    <text evidence="12">The sequence shown here is derived from an EMBL/GenBank/DDBJ whole genome shotgun (WGS) entry which is preliminary data.</text>
</comment>
<evidence type="ECO:0000256" key="2">
    <source>
        <dbReference type="ARBA" id="ARBA00012438"/>
    </source>
</evidence>
<comment type="catalytic activity">
    <reaction evidence="1">
        <text>ATP + protein L-histidine = ADP + protein N-phospho-L-histidine.</text>
        <dbReference type="EC" id="2.7.13.3"/>
    </reaction>
</comment>
<reference evidence="12 13" key="1">
    <citation type="submission" date="2018-05" db="EMBL/GenBank/DDBJ databases">
        <title>Draft genome of Methanospirillum stamsii Pt1.</title>
        <authorList>
            <person name="Dueholm M.S."/>
            <person name="Nielsen P.H."/>
            <person name="Bakmann L.F."/>
            <person name="Otzen D.E."/>
        </authorList>
    </citation>
    <scope>NUCLEOTIDE SEQUENCE [LARGE SCALE GENOMIC DNA]</scope>
    <source>
        <strain evidence="12 13">Pt1</strain>
    </source>
</reference>
<dbReference type="EMBL" id="QGMZ01000029">
    <property type="protein sequence ID" value="PWR71806.1"/>
    <property type="molecule type" value="Genomic_DNA"/>
</dbReference>
<dbReference type="GO" id="GO:0006935">
    <property type="term" value="P:chemotaxis"/>
    <property type="evidence" value="ECO:0007669"/>
    <property type="project" value="InterPro"/>
</dbReference>
<dbReference type="GO" id="GO:0000160">
    <property type="term" value="P:phosphorelay signal transduction system"/>
    <property type="evidence" value="ECO:0007669"/>
    <property type="project" value="InterPro"/>
</dbReference>
<dbReference type="SUPFAM" id="SSF52172">
    <property type="entry name" value="CheY-like"/>
    <property type="match status" value="1"/>
</dbReference>
<dbReference type="SMART" id="SM00387">
    <property type="entry name" value="HATPase_c"/>
    <property type="match status" value="1"/>
</dbReference>
<keyword evidence="4" id="KW-0808">Transferase</keyword>
<evidence type="ECO:0000313" key="13">
    <source>
        <dbReference type="Proteomes" id="UP000245934"/>
    </source>
</evidence>
<dbReference type="Gene3D" id="2.30.30.40">
    <property type="entry name" value="SH3 Domains"/>
    <property type="match status" value="1"/>
</dbReference>
<keyword evidence="5" id="KW-0418">Kinase</keyword>
<dbReference type="FunFam" id="3.30.565.10:FF:000016">
    <property type="entry name" value="Chemotaxis protein CheA, putative"/>
    <property type="match status" value="1"/>
</dbReference>
<dbReference type="AlphaFoldDB" id="A0A2V2N264"/>
<dbReference type="InterPro" id="IPR002545">
    <property type="entry name" value="CheW-lke_dom"/>
</dbReference>
<dbReference type="PROSITE" id="PS50110">
    <property type="entry name" value="RESPONSE_REGULATORY"/>
    <property type="match status" value="1"/>
</dbReference>
<evidence type="ECO:0000256" key="5">
    <source>
        <dbReference type="ARBA" id="ARBA00022777"/>
    </source>
</evidence>
<dbReference type="SMART" id="SM00073">
    <property type="entry name" value="HPT"/>
    <property type="match status" value="1"/>
</dbReference>
<dbReference type="InterPro" id="IPR003594">
    <property type="entry name" value="HATPase_dom"/>
</dbReference>
<dbReference type="GO" id="GO:0004673">
    <property type="term" value="F:protein histidine kinase activity"/>
    <property type="evidence" value="ECO:0007669"/>
    <property type="project" value="UniProtKB-EC"/>
</dbReference>
<evidence type="ECO:0000256" key="3">
    <source>
        <dbReference type="ARBA" id="ARBA00022553"/>
    </source>
</evidence>
<dbReference type="InterPro" id="IPR051315">
    <property type="entry name" value="Bact_Chemotaxis_CheA"/>
</dbReference>
<dbReference type="Gene3D" id="3.40.50.2300">
    <property type="match status" value="1"/>
</dbReference>
<evidence type="ECO:0000259" key="10">
    <source>
        <dbReference type="PROSITE" id="PS50851"/>
    </source>
</evidence>
<evidence type="ECO:0000256" key="4">
    <source>
        <dbReference type="ARBA" id="ARBA00022679"/>
    </source>
</evidence>
<dbReference type="Gene3D" id="3.30.565.10">
    <property type="entry name" value="Histidine kinase-like ATPase, C-terminal domain"/>
    <property type="match status" value="1"/>
</dbReference>
<dbReference type="PROSITE" id="PS50851">
    <property type="entry name" value="CHEW"/>
    <property type="match status" value="1"/>
</dbReference>
<proteinExistence type="predicted"/>
<evidence type="ECO:0000259" key="11">
    <source>
        <dbReference type="PROSITE" id="PS50894"/>
    </source>
</evidence>
<evidence type="ECO:0000256" key="1">
    <source>
        <dbReference type="ARBA" id="ARBA00000085"/>
    </source>
</evidence>
<name>A0A2V2N264_9EURY</name>
<accession>A0A2V2N264</accession>
<dbReference type="InterPro" id="IPR005467">
    <property type="entry name" value="His_kinase_dom"/>
</dbReference>
<dbReference type="Pfam" id="PF00072">
    <property type="entry name" value="Response_reg"/>
    <property type="match status" value="1"/>
</dbReference>
<dbReference type="PANTHER" id="PTHR43395:SF1">
    <property type="entry name" value="CHEMOTAXIS PROTEIN CHEA"/>
    <property type="match status" value="1"/>
</dbReference>